<comment type="caution">
    <text evidence="1">The sequence shown here is derived from an EMBL/GenBank/DDBJ whole genome shotgun (WGS) entry which is preliminary data.</text>
</comment>
<gene>
    <name evidence="1" type="ORF">C1752_02338</name>
</gene>
<dbReference type="Gene3D" id="3.40.50.300">
    <property type="entry name" value="P-loop containing nucleotide triphosphate hydrolases"/>
    <property type="match status" value="1"/>
</dbReference>
<dbReference type="SUPFAM" id="SSF52540">
    <property type="entry name" value="P-loop containing nucleoside triphosphate hydrolases"/>
    <property type="match status" value="1"/>
</dbReference>
<reference evidence="1 2" key="1">
    <citation type="journal article" date="2018" name="Sci. Rep.">
        <title>A novel species of the marine cyanobacterium Acaryochloris with a unique pigment content and lifestyle.</title>
        <authorList>
            <person name="Partensky F."/>
            <person name="Six C."/>
            <person name="Ratin M."/>
            <person name="Garczarek L."/>
            <person name="Vaulot D."/>
            <person name="Probert I."/>
            <person name="Calteau A."/>
            <person name="Gourvil P."/>
            <person name="Marie D."/>
            <person name="Grebert T."/>
            <person name="Bouchier C."/>
            <person name="Le Panse S."/>
            <person name="Gachenot M."/>
            <person name="Rodriguez F."/>
            <person name="Garrido J.L."/>
        </authorList>
    </citation>
    <scope>NUCLEOTIDE SEQUENCE [LARGE SCALE GENOMIC DNA]</scope>
    <source>
        <strain evidence="1 2">RCC1774</strain>
    </source>
</reference>
<evidence type="ECO:0000313" key="2">
    <source>
        <dbReference type="Proteomes" id="UP000248857"/>
    </source>
</evidence>
<protein>
    <recommendedName>
        <fullName evidence="3">Sulfotransferase domain-containing protein</fullName>
    </recommendedName>
</protein>
<dbReference type="AlphaFoldDB" id="A0A2W1JTY5"/>
<keyword evidence="2" id="KW-1185">Reference proteome</keyword>
<dbReference type="EMBL" id="PQWO01000006">
    <property type="protein sequence ID" value="PZD73284.1"/>
    <property type="molecule type" value="Genomic_DNA"/>
</dbReference>
<sequence length="232" mass="26718">MFGELFFWQSKEVEMKNRARRLSSGHNKKISIGKSMLTYKSFKGNRRRPWSIFQYIDQLKLSPELGDMVGFKLMYNQLLPRPEILLKLALDEYKVIHLVRQNYLDILISKASMNQNSVVHAKAEVAQKPVILDVSSLVKDLSIREAATRAVRSTLRALPNPVLEISYEKLQSSKNDLLSSVIEFLGLQSLDVEFESDLRKISKGLYREKIANYDQVCCVLEGTRFQALLKDF</sequence>
<dbReference type="Proteomes" id="UP000248857">
    <property type="component" value="Unassembled WGS sequence"/>
</dbReference>
<organism evidence="1 2">
    <name type="scientific">Acaryochloris thomasi RCC1774</name>
    <dbReference type="NCBI Taxonomy" id="1764569"/>
    <lineage>
        <taxon>Bacteria</taxon>
        <taxon>Bacillati</taxon>
        <taxon>Cyanobacteriota</taxon>
        <taxon>Cyanophyceae</taxon>
        <taxon>Acaryochloridales</taxon>
        <taxon>Acaryochloridaceae</taxon>
        <taxon>Acaryochloris</taxon>
        <taxon>Acaryochloris thomasi</taxon>
    </lineage>
</organism>
<accession>A0A2W1JTY5</accession>
<proteinExistence type="predicted"/>
<name>A0A2W1JTY5_9CYAN</name>
<evidence type="ECO:0008006" key="3">
    <source>
        <dbReference type="Google" id="ProtNLM"/>
    </source>
</evidence>
<evidence type="ECO:0000313" key="1">
    <source>
        <dbReference type="EMBL" id="PZD73284.1"/>
    </source>
</evidence>
<dbReference type="InterPro" id="IPR027417">
    <property type="entry name" value="P-loop_NTPase"/>
</dbReference>